<dbReference type="CDD" id="cd02440">
    <property type="entry name" value="AdoMet_MTases"/>
    <property type="match status" value="1"/>
</dbReference>
<dbReference type="AlphaFoldDB" id="A0A8C4PY72"/>
<protein>
    <recommendedName>
        <fullName evidence="10">U6 small nuclear RNA (adenine-(43)-N(6))-methyltransferase</fullName>
        <ecNumber evidence="10">2.1.1.-</ecNumber>
    </recommendedName>
</protein>
<evidence type="ECO:0000256" key="3">
    <source>
        <dbReference type="ARBA" id="ARBA00005878"/>
    </source>
</evidence>
<dbReference type="InterPro" id="IPR010286">
    <property type="entry name" value="METTL16/RlmF"/>
</dbReference>
<dbReference type="EC" id="2.1.1.-" evidence="10"/>
<dbReference type="GO" id="GO:0003723">
    <property type="term" value="F:RNA binding"/>
    <property type="evidence" value="ECO:0007669"/>
    <property type="project" value="UniProtKB-KW"/>
</dbReference>
<dbReference type="GO" id="GO:0009896">
    <property type="term" value="P:positive regulation of catabolic process"/>
    <property type="evidence" value="ECO:0007669"/>
    <property type="project" value="UniProtKB-ARBA"/>
</dbReference>
<dbReference type="GO" id="GO:0006397">
    <property type="term" value="P:mRNA processing"/>
    <property type="evidence" value="ECO:0007669"/>
    <property type="project" value="UniProtKB-ARBA"/>
</dbReference>
<keyword evidence="9" id="KW-0539">Nucleus</keyword>
<dbReference type="FunFam" id="3.40.50.150:FF:000062">
    <property type="entry name" value="U6 small nuclear RNA (adenine-(43)-N(6))-methyltransferase"/>
    <property type="match status" value="1"/>
</dbReference>
<feature type="region of interest" description="Disordered" evidence="12">
    <location>
        <begin position="357"/>
        <end position="413"/>
    </location>
</feature>
<keyword evidence="5 10" id="KW-0489">Methyltransferase</keyword>
<dbReference type="Pfam" id="PF05971">
    <property type="entry name" value="Methyltransf_10"/>
    <property type="match status" value="1"/>
</dbReference>
<feature type="compositionally biased region" description="Polar residues" evidence="12">
    <location>
        <begin position="375"/>
        <end position="387"/>
    </location>
</feature>
<evidence type="ECO:0000256" key="4">
    <source>
        <dbReference type="ARBA" id="ARBA00022490"/>
    </source>
</evidence>
<evidence type="ECO:0000256" key="10">
    <source>
        <dbReference type="PIRNR" id="PIRNR037350"/>
    </source>
</evidence>
<keyword evidence="14" id="KW-1185">Reference proteome</keyword>
<evidence type="ECO:0000256" key="2">
    <source>
        <dbReference type="ARBA" id="ARBA00004496"/>
    </source>
</evidence>
<sequence>MALDRAMHPRNRYRDKPPDFSFLASKYPDFSQYIHVDLAGNVKLNFKDPEAVRALTCTLLKEDFGLTVEIPLQRLIPTIPLRLNYIHWVEDLMETMGIKAQGPGSHAFIRGIDIGTGTSCIYPLLGATMNGWHFLATEVDDVCYSHACCNVERNRLQDLIQVVKVPEKTLLLEALKENPSVMYDFCMCNPPFFATAEEAKGAKSRSAHRPPPSSVNTGGNTEILAEGGELEFVRRIIQDSLHLMKRLRWYTCMLGKKCSLAPLKEELRRCGSPPPKRRKMEKLKRPFTISLPSTVVEQLLGQNGPSVKDSVQEVCRFLEKVLAELKVQFIRVSSAPAEVSLFITAHENTWVHARRKRRKEQQASLTEMACDGDSRSMSSMEFQAASHSDSEHTQSPEGHNSAGVCSVGKVESGDNEVERDLDLPGMRMSGSSKHSVHGDKPVLKSLVNVKGVDDGDQEGNASLFVELHWVEGQNRDSLNQLASVLRNRLLSSCVSPAAPN</sequence>
<evidence type="ECO:0000256" key="5">
    <source>
        <dbReference type="ARBA" id="ARBA00022603"/>
    </source>
</evidence>
<dbReference type="GO" id="GO:0051254">
    <property type="term" value="P:positive regulation of RNA metabolic process"/>
    <property type="evidence" value="ECO:0007669"/>
    <property type="project" value="UniProtKB-ARBA"/>
</dbReference>
<evidence type="ECO:0000256" key="9">
    <source>
        <dbReference type="ARBA" id="ARBA00023242"/>
    </source>
</evidence>
<evidence type="ECO:0000313" key="14">
    <source>
        <dbReference type="Proteomes" id="UP000694388"/>
    </source>
</evidence>
<feature type="binding site" evidence="11">
    <location>
        <position position="115"/>
    </location>
    <ligand>
        <name>S-adenosyl-L-methionine</name>
        <dbReference type="ChEBI" id="CHEBI:59789"/>
    </ligand>
</feature>
<proteinExistence type="inferred from homology"/>
<keyword evidence="4" id="KW-0963">Cytoplasm</keyword>
<dbReference type="GO" id="GO:0005737">
    <property type="term" value="C:cytoplasm"/>
    <property type="evidence" value="ECO:0007669"/>
    <property type="project" value="UniProtKB-SubCell"/>
</dbReference>
<accession>A0A8C4PY72</accession>
<dbReference type="SUPFAM" id="SSF53335">
    <property type="entry name" value="S-adenosyl-L-methionine-dependent methyltransferases"/>
    <property type="match status" value="1"/>
</dbReference>
<dbReference type="PIRSF" id="PIRSF037350">
    <property type="entry name" value="Mtase_ZK1128_prd"/>
    <property type="match status" value="1"/>
</dbReference>
<feature type="binding site" evidence="11">
    <location>
        <position position="138"/>
    </location>
    <ligand>
        <name>S-adenosyl-L-methionine</name>
        <dbReference type="ChEBI" id="CHEBI:59789"/>
    </ligand>
</feature>
<dbReference type="PANTHER" id="PTHR13393">
    <property type="entry name" value="SAM-DEPENDENT METHYLTRANSFERASE"/>
    <property type="match status" value="1"/>
</dbReference>
<dbReference type="Ensembl" id="ENSEBUT00000004803.1">
    <property type="protein sequence ID" value="ENSEBUP00000004370.1"/>
    <property type="gene ID" value="ENSEBUG00000003072.1"/>
</dbReference>
<evidence type="ECO:0000256" key="12">
    <source>
        <dbReference type="SAM" id="MobiDB-lite"/>
    </source>
</evidence>
<reference evidence="13" key="2">
    <citation type="submission" date="2025-09" db="UniProtKB">
        <authorList>
            <consortium name="Ensembl"/>
        </authorList>
    </citation>
    <scope>IDENTIFICATION</scope>
</reference>
<dbReference type="GO" id="GO:0005634">
    <property type="term" value="C:nucleus"/>
    <property type="evidence" value="ECO:0007669"/>
    <property type="project" value="UniProtKB-SubCell"/>
</dbReference>
<name>A0A8C4PY72_EPTBU</name>
<dbReference type="GO" id="GO:0120048">
    <property type="term" value="F:U6 snRNA (adenine-(43)-N(6))-methyltransferase activity"/>
    <property type="evidence" value="ECO:0007669"/>
    <property type="project" value="UniProtKB-UniRule"/>
</dbReference>
<reference evidence="13" key="1">
    <citation type="submission" date="2025-08" db="UniProtKB">
        <authorList>
            <consortium name="Ensembl"/>
        </authorList>
    </citation>
    <scope>IDENTIFICATION</scope>
</reference>
<evidence type="ECO:0000256" key="1">
    <source>
        <dbReference type="ARBA" id="ARBA00004123"/>
    </source>
</evidence>
<dbReference type="InterPro" id="IPR017182">
    <property type="entry name" value="METTL16/PsiM"/>
</dbReference>
<comment type="subcellular location">
    <subcellularLocation>
        <location evidence="2">Cytoplasm</location>
    </subcellularLocation>
    <subcellularLocation>
        <location evidence="1">Nucleus</location>
    </subcellularLocation>
</comment>
<feature type="binding site" evidence="11">
    <location>
        <position position="82"/>
    </location>
    <ligand>
        <name>S-adenosyl-L-methionine</name>
        <dbReference type="ChEBI" id="CHEBI:59789"/>
    </ligand>
</feature>
<dbReference type="InterPro" id="IPR029063">
    <property type="entry name" value="SAM-dependent_MTases_sf"/>
</dbReference>
<dbReference type="GO" id="GO:0043488">
    <property type="term" value="P:regulation of mRNA stability"/>
    <property type="evidence" value="ECO:0007669"/>
    <property type="project" value="UniProtKB-ARBA"/>
</dbReference>
<keyword evidence="7 11" id="KW-0949">S-adenosyl-L-methionine</keyword>
<feature type="binding site" evidence="11">
    <location>
        <position position="189"/>
    </location>
    <ligand>
        <name>S-adenosyl-L-methionine</name>
        <dbReference type="ChEBI" id="CHEBI:59789"/>
    </ligand>
</feature>
<dbReference type="GO" id="GO:0001734">
    <property type="term" value="F:mRNA m(6)A methyltransferase activity"/>
    <property type="evidence" value="ECO:0007669"/>
    <property type="project" value="UniProtKB-ARBA"/>
</dbReference>
<comment type="function">
    <text evidence="10">RNA N6-methyltransferase that methylates adenosine residues at the N(6) position of a subset of RNAs and is involved in S-adenosyl-L-methionine homeostasis by regulating expression of MAT2A transcripts. Able to N6-methylate a subset of mRNAs and U6 small nuclear RNAs (U6 snRNAs). In contrast to the METTL3-METTL14 heterodimer, only able to methylate a limited number of RNAs: requires both a 5'UACAGAGAA-3' nonamer sequence and a specific RNA structure.</text>
</comment>
<evidence type="ECO:0000313" key="13">
    <source>
        <dbReference type="Ensembl" id="ENSEBUP00000004370.1"/>
    </source>
</evidence>
<comment type="similarity">
    <text evidence="3 10">Belongs to the methyltransferase superfamily. METTL16/RlmF family.</text>
</comment>
<keyword evidence="6 10" id="KW-0808">Transferase</keyword>
<keyword evidence="8" id="KW-0694">RNA-binding</keyword>
<organism evidence="13 14">
    <name type="scientific">Eptatretus burgeri</name>
    <name type="common">Inshore hagfish</name>
    <dbReference type="NCBI Taxonomy" id="7764"/>
    <lineage>
        <taxon>Eukaryota</taxon>
        <taxon>Metazoa</taxon>
        <taxon>Chordata</taxon>
        <taxon>Craniata</taxon>
        <taxon>Vertebrata</taxon>
        <taxon>Cyclostomata</taxon>
        <taxon>Myxini</taxon>
        <taxon>Myxiniformes</taxon>
        <taxon>Myxinidae</taxon>
        <taxon>Eptatretinae</taxon>
        <taxon>Eptatretus</taxon>
    </lineage>
</organism>
<evidence type="ECO:0000256" key="7">
    <source>
        <dbReference type="ARBA" id="ARBA00022691"/>
    </source>
</evidence>
<evidence type="ECO:0000256" key="11">
    <source>
        <dbReference type="PIRSR" id="PIRSR037350-1"/>
    </source>
</evidence>
<evidence type="ECO:0000256" key="6">
    <source>
        <dbReference type="ARBA" id="ARBA00022679"/>
    </source>
</evidence>
<dbReference type="PANTHER" id="PTHR13393:SF0">
    <property type="entry name" value="RNA N6-ADENOSINE-METHYLTRANSFERASE METTL16"/>
    <property type="match status" value="1"/>
</dbReference>
<dbReference type="GeneTree" id="ENSGT00390000016694"/>
<dbReference type="GO" id="GO:0070475">
    <property type="term" value="P:rRNA base methylation"/>
    <property type="evidence" value="ECO:0007669"/>
    <property type="project" value="TreeGrafter"/>
</dbReference>
<dbReference type="Gene3D" id="3.40.50.150">
    <property type="entry name" value="Vaccinia Virus protein VP39"/>
    <property type="match status" value="1"/>
</dbReference>
<evidence type="ECO:0000256" key="8">
    <source>
        <dbReference type="ARBA" id="ARBA00022884"/>
    </source>
</evidence>
<dbReference type="Proteomes" id="UP000694388">
    <property type="component" value="Unplaced"/>
</dbReference>